<organism evidence="2 3">
    <name type="scientific">Ceratitis capitata</name>
    <name type="common">Mediterranean fruit fly</name>
    <name type="synonym">Tephritis capitata</name>
    <dbReference type="NCBI Taxonomy" id="7213"/>
    <lineage>
        <taxon>Eukaryota</taxon>
        <taxon>Metazoa</taxon>
        <taxon>Ecdysozoa</taxon>
        <taxon>Arthropoda</taxon>
        <taxon>Hexapoda</taxon>
        <taxon>Insecta</taxon>
        <taxon>Pterygota</taxon>
        <taxon>Neoptera</taxon>
        <taxon>Endopterygota</taxon>
        <taxon>Diptera</taxon>
        <taxon>Brachycera</taxon>
        <taxon>Muscomorpha</taxon>
        <taxon>Tephritoidea</taxon>
        <taxon>Tephritidae</taxon>
        <taxon>Ceratitis</taxon>
        <taxon>Ceratitis</taxon>
    </lineage>
</organism>
<evidence type="ECO:0000313" key="2">
    <source>
        <dbReference type="EMBL" id="CAD7002465.1"/>
    </source>
</evidence>
<evidence type="ECO:0000256" key="1">
    <source>
        <dbReference type="SAM" id="MobiDB-lite"/>
    </source>
</evidence>
<comment type="caution">
    <text evidence="2">The sequence shown here is derived from an EMBL/GenBank/DDBJ whole genome shotgun (WGS) entry which is preliminary data.</text>
</comment>
<gene>
    <name evidence="2" type="ORF">CCAP1982_LOCUS10954</name>
</gene>
<feature type="compositionally biased region" description="Low complexity" evidence="1">
    <location>
        <begin position="323"/>
        <end position="353"/>
    </location>
</feature>
<feature type="compositionally biased region" description="Polar residues" evidence="1">
    <location>
        <begin position="103"/>
        <end position="117"/>
    </location>
</feature>
<proteinExistence type="predicted"/>
<dbReference type="OrthoDB" id="6600770at2759"/>
<sequence>MKNKTINQQLIAANGWPPNGVFPSQPPQLCSISHKVNQLTSRNSFHPQLETSNEMYRAVIEEIARFLDRYQTQKQQQRQLQQQQQISRSKSLYQVYDGTSTCGEGHEQNASSTFGDKSTSISSSCLRTRSSSNLIVDLKQTSAPNGNGKTGNSANSRHSTLAATSVDKRSYDAISSPPSNSSYTTFKDFTWRRSPKKYAEAKAQAASNDVEEKLNQEAFRLSRTIQNLLTTSTRQPDLRLHRNASPACSSSSVGKTLTAPTLPTIIPKLITPTRANAITDNGNHLRSTPIANTLASASASASASPDMLFLRANNIRDSRLSLRSSTDSSVHSTASNSSVVSTSSSSAASTSSSKVETDDDVTLHRPFNQQIALTPFKQHQHQHQTQHQLSHQQPHNSATEDESGFSSISSFHDIGVPLCSTMISNGSITPNRLSLASIKLDAANLGRVNNGSAGAGSASAAATACDVDANEGGSGDSRNSTLKANHPSNVLGVPLQPTHDMQHRWDTTTATTKNSYRNADTKYQRFSTLSNEEAAAVLWV</sequence>
<protein>
    <submittedName>
        <fullName evidence="2">(Mediterranean fruit fly) hypothetical protein</fullName>
    </submittedName>
</protein>
<dbReference type="AlphaFoldDB" id="A0A811UWS2"/>
<keyword evidence="3" id="KW-1185">Reference proteome</keyword>
<accession>A0A811UWS2</accession>
<name>A0A811UWS2_CERCA</name>
<feature type="region of interest" description="Disordered" evidence="1">
    <location>
        <begin position="139"/>
        <end position="158"/>
    </location>
</feature>
<feature type="region of interest" description="Disordered" evidence="1">
    <location>
        <begin position="103"/>
        <end position="122"/>
    </location>
</feature>
<evidence type="ECO:0000313" key="3">
    <source>
        <dbReference type="Proteomes" id="UP000606786"/>
    </source>
</evidence>
<reference evidence="2" key="1">
    <citation type="submission" date="2020-11" db="EMBL/GenBank/DDBJ databases">
        <authorList>
            <person name="Whitehead M."/>
        </authorList>
    </citation>
    <scope>NUCLEOTIDE SEQUENCE</scope>
    <source>
        <strain evidence="2">EGII</strain>
    </source>
</reference>
<feature type="region of interest" description="Disordered" evidence="1">
    <location>
        <begin position="376"/>
        <end position="406"/>
    </location>
</feature>
<feature type="region of interest" description="Disordered" evidence="1">
    <location>
        <begin position="323"/>
        <end position="361"/>
    </location>
</feature>
<dbReference type="EMBL" id="CAJHJT010000034">
    <property type="protein sequence ID" value="CAD7002465.1"/>
    <property type="molecule type" value="Genomic_DNA"/>
</dbReference>
<feature type="compositionally biased region" description="Low complexity" evidence="1">
    <location>
        <begin position="385"/>
        <end position="395"/>
    </location>
</feature>
<dbReference type="Proteomes" id="UP000606786">
    <property type="component" value="Unassembled WGS sequence"/>
</dbReference>